<dbReference type="Proteomes" id="UP001549320">
    <property type="component" value="Unassembled WGS sequence"/>
</dbReference>
<dbReference type="EMBL" id="JBEPSH010000006">
    <property type="protein sequence ID" value="MET4578099.1"/>
    <property type="molecule type" value="Genomic_DNA"/>
</dbReference>
<sequence length="251" mass="27074">MTQRTALLYRPLAFFATLLSFTATAAAASATGTFEPTQVSATPNRGAGLQAFAQIERVLSHPRCLNCHVPDAPLQGDFKRVHYPPVQRGLDGRGVAPLQCATCHSTQNSPLANAPPGLETDGKPGWHMPPAHMKMSWLGLSGPALCKVFRDPKTNGARSLAMLEEHMATDHLVLWAWEPGPGRQLPPIDKPSFDEQVRTWIRNGAPCNSSEPLRTSAGRTRAALNADFAKSLRVVSNSGVLTNQTPARSQP</sequence>
<dbReference type="InterPro" id="IPR036280">
    <property type="entry name" value="Multihaem_cyt_sf"/>
</dbReference>
<dbReference type="SUPFAM" id="SSF48695">
    <property type="entry name" value="Multiheme cytochromes"/>
    <property type="match status" value="1"/>
</dbReference>
<keyword evidence="3" id="KW-1185">Reference proteome</keyword>
<keyword evidence="1" id="KW-0732">Signal</keyword>
<accession>A0ABV2QAP7</accession>
<dbReference type="RefSeq" id="WP_354445060.1">
    <property type="nucleotide sequence ID" value="NZ_JBEPSH010000006.1"/>
</dbReference>
<gene>
    <name evidence="2" type="ORF">ABIE13_003215</name>
</gene>
<protein>
    <submittedName>
        <fullName evidence="2">Mono/diheme cytochrome c family protein</fullName>
    </submittedName>
</protein>
<comment type="caution">
    <text evidence="2">The sequence shown here is derived from an EMBL/GenBank/DDBJ whole genome shotgun (WGS) entry which is preliminary data.</text>
</comment>
<organism evidence="2 3">
    <name type="scientific">Ottowia thiooxydans</name>
    <dbReference type="NCBI Taxonomy" id="219182"/>
    <lineage>
        <taxon>Bacteria</taxon>
        <taxon>Pseudomonadati</taxon>
        <taxon>Pseudomonadota</taxon>
        <taxon>Betaproteobacteria</taxon>
        <taxon>Burkholderiales</taxon>
        <taxon>Comamonadaceae</taxon>
        <taxon>Ottowia</taxon>
    </lineage>
</organism>
<evidence type="ECO:0000313" key="3">
    <source>
        <dbReference type="Proteomes" id="UP001549320"/>
    </source>
</evidence>
<evidence type="ECO:0000313" key="2">
    <source>
        <dbReference type="EMBL" id="MET4578099.1"/>
    </source>
</evidence>
<evidence type="ECO:0000256" key="1">
    <source>
        <dbReference type="SAM" id="SignalP"/>
    </source>
</evidence>
<feature type="signal peptide" evidence="1">
    <location>
        <begin position="1"/>
        <end position="25"/>
    </location>
</feature>
<reference evidence="2 3" key="1">
    <citation type="submission" date="2024-06" db="EMBL/GenBank/DDBJ databases">
        <title>Sorghum-associated microbial communities from plants grown in Nebraska, USA.</title>
        <authorList>
            <person name="Schachtman D."/>
        </authorList>
    </citation>
    <scope>NUCLEOTIDE SEQUENCE [LARGE SCALE GENOMIC DNA]</scope>
    <source>
        <strain evidence="2 3">2709</strain>
    </source>
</reference>
<proteinExistence type="predicted"/>
<name>A0ABV2QAP7_9BURK</name>
<feature type="chain" id="PRO_5046357358" evidence="1">
    <location>
        <begin position="26"/>
        <end position="251"/>
    </location>
</feature>